<sequence>MQRTDLSGLISSLGPAAFYEKTRDLLAAGTLTPDDFSLRRLAEACGVLGGGDRGVADGLAALRKAAAGSTGAGNAPPIALLSEHAPGARTDLFRVVTAELLARKVSEGYDAAAGLIGDSLVTVVKATGRGAKIAGFTATAGPTEIPEGHDYEESAFAEKFVTSEESKNGRILSVTEELIAFDQTGEVFRRAIRLGEGLRQERERTIVRAVADAEPGKPVYRPNGVGETLYAADGSNRNLIGPANTTSPDHASAVPLDDWAALDAARSYRATEVLDDRIDGERRPILAPATQVLVPETLAGTARGIVEATEIRRTNGAGETIVSGNPHRRLEVLSSPFLDELGAEGRRDWYLGDFRKQFVWTEVWPVQTFLQRSDGPAAFERDVALRVKARYFGGVSATDTAFVTKVLGG</sequence>
<evidence type="ECO:0008006" key="3">
    <source>
        <dbReference type="Google" id="ProtNLM"/>
    </source>
</evidence>
<gene>
    <name evidence="1" type="ORF">LzC2_38660</name>
</gene>
<protein>
    <recommendedName>
        <fullName evidence="3">Bacteriophage Mu GpT domain-containing protein</fullName>
    </recommendedName>
</protein>
<dbReference type="Pfam" id="PF25209">
    <property type="entry name" value="Phage_capsid_4"/>
    <property type="match status" value="1"/>
</dbReference>
<name>A0ABX1VKT9_9PLAN</name>
<accession>A0ABX1VKT9</accession>
<reference evidence="1 2" key="1">
    <citation type="journal article" date="2020" name="Syst. Appl. Microbiol.">
        <title>Alienimonas chondri sp. nov., a novel planctomycete isolated from the biofilm of the red alga Chondrus crispus.</title>
        <authorList>
            <person name="Vitorino I."/>
            <person name="Albuquerque L."/>
            <person name="Wiegand S."/>
            <person name="Kallscheuer N."/>
            <person name="da Costa M.S."/>
            <person name="Lobo-da-Cunha A."/>
            <person name="Jogler C."/>
            <person name="Lage O.M."/>
        </authorList>
    </citation>
    <scope>NUCLEOTIDE SEQUENCE [LARGE SCALE GENOMIC DNA]</scope>
    <source>
        <strain evidence="1 2">LzC2</strain>
    </source>
</reference>
<keyword evidence="2" id="KW-1185">Reference proteome</keyword>
<dbReference type="RefSeq" id="WP_171189665.1">
    <property type="nucleotide sequence ID" value="NZ_WTPX01000198.1"/>
</dbReference>
<organism evidence="1 2">
    <name type="scientific">Alienimonas chondri</name>
    <dbReference type="NCBI Taxonomy" id="2681879"/>
    <lineage>
        <taxon>Bacteria</taxon>
        <taxon>Pseudomonadati</taxon>
        <taxon>Planctomycetota</taxon>
        <taxon>Planctomycetia</taxon>
        <taxon>Planctomycetales</taxon>
        <taxon>Planctomycetaceae</taxon>
        <taxon>Alienimonas</taxon>
    </lineage>
</organism>
<comment type="caution">
    <text evidence="1">The sequence shown here is derived from an EMBL/GenBank/DDBJ whole genome shotgun (WGS) entry which is preliminary data.</text>
</comment>
<dbReference type="EMBL" id="WTPX01000198">
    <property type="protein sequence ID" value="NNJ27758.1"/>
    <property type="molecule type" value="Genomic_DNA"/>
</dbReference>
<dbReference type="Proteomes" id="UP000609651">
    <property type="component" value="Unassembled WGS sequence"/>
</dbReference>
<proteinExistence type="predicted"/>
<evidence type="ECO:0000313" key="1">
    <source>
        <dbReference type="EMBL" id="NNJ27758.1"/>
    </source>
</evidence>
<evidence type="ECO:0000313" key="2">
    <source>
        <dbReference type="Proteomes" id="UP000609651"/>
    </source>
</evidence>